<dbReference type="EMBL" id="LR743593">
    <property type="protein sequence ID" value="CAA2621200.1"/>
    <property type="molecule type" value="Genomic_DNA"/>
</dbReference>
<proteinExistence type="predicted"/>
<dbReference type="CDD" id="cd00593">
    <property type="entry name" value="RIBOc"/>
    <property type="match status" value="1"/>
</dbReference>
<dbReference type="GO" id="GO:0003723">
    <property type="term" value="F:RNA binding"/>
    <property type="evidence" value="ECO:0007669"/>
    <property type="project" value="TreeGrafter"/>
</dbReference>
<dbReference type="Pfam" id="PF00636">
    <property type="entry name" value="Ribonuclease_3"/>
    <property type="match status" value="1"/>
</dbReference>
<dbReference type="GO" id="GO:0004525">
    <property type="term" value="F:ribonuclease III activity"/>
    <property type="evidence" value="ECO:0007669"/>
    <property type="project" value="InterPro"/>
</dbReference>
<dbReference type="GO" id="GO:0005737">
    <property type="term" value="C:cytoplasm"/>
    <property type="evidence" value="ECO:0007669"/>
    <property type="project" value="TreeGrafter"/>
</dbReference>
<keyword evidence="4" id="KW-1185">Reference proteome</keyword>
<dbReference type="InterPro" id="IPR036389">
    <property type="entry name" value="RNase_III_sf"/>
</dbReference>
<dbReference type="EMBL" id="CACRZD030000006">
    <property type="protein sequence ID" value="CAA6660912.1"/>
    <property type="molecule type" value="Genomic_DNA"/>
</dbReference>
<dbReference type="PROSITE" id="PS50142">
    <property type="entry name" value="RNASE_3_2"/>
    <property type="match status" value="1"/>
</dbReference>
<protein>
    <recommendedName>
        <fullName evidence="2">RNase III domain-containing protein</fullName>
    </recommendedName>
</protein>
<reference evidence="3 4" key="1">
    <citation type="submission" date="2019-12" db="EMBL/GenBank/DDBJ databases">
        <authorList>
            <person name="Scholz U."/>
            <person name="Mascher M."/>
            <person name="Fiebig A."/>
        </authorList>
    </citation>
    <scope>NUCLEOTIDE SEQUENCE</scope>
</reference>
<evidence type="ECO:0000313" key="3">
    <source>
        <dbReference type="EMBL" id="CAA2621200.1"/>
    </source>
</evidence>
<sequence>MDVGIEPAWVEEAARSASLWSYLPKLEELQLLESKIDYKFSSRGLLLEAITHPSQMGAGYCYQRLEFLGDSVLDLLITRHLFKSHKDIGPGELTDLRAASVNNENFAGVSVRYNLHHHLQHGSGALLEQVTAYVESIKSHDVDLPRSSPKSSKVPKVSCHLLFTYHTYSSAPLSLSLSLSPLLSLLAGCLPVLQVLGDIVESIAGAILIDSNLDLDAVWKVFQSLLSPIVTPDNLELPPLRALTELCASRGYFVHTNYTKSSDDIVAELRVQLEGVLLVRQGRDTSKKAAKGRAAALL</sequence>
<dbReference type="Proteomes" id="UP001189122">
    <property type="component" value="Unassembled WGS sequence"/>
</dbReference>
<dbReference type="AlphaFoldDB" id="A0A7I8ISX1"/>
<organism evidence="3">
    <name type="scientific">Spirodela intermedia</name>
    <name type="common">Intermediate duckweed</name>
    <dbReference type="NCBI Taxonomy" id="51605"/>
    <lineage>
        <taxon>Eukaryota</taxon>
        <taxon>Viridiplantae</taxon>
        <taxon>Streptophyta</taxon>
        <taxon>Embryophyta</taxon>
        <taxon>Tracheophyta</taxon>
        <taxon>Spermatophyta</taxon>
        <taxon>Magnoliopsida</taxon>
        <taxon>Liliopsida</taxon>
        <taxon>Araceae</taxon>
        <taxon>Lemnoideae</taxon>
        <taxon>Spirodela</taxon>
    </lineage>
</organism>
<dbReference type="PANTHER" id="PTHR14950:SF46">
    <property type="entry name" value="ENDORIBONUCLEASE DICER HOMOLOG 3"/>
    <property type="match status" value="1"/>
</dbReference>
<gene>
    <name evidence="3" type="ORF">SI7747_06007314</name>
</gene>
<dbReference type="SMART" id="SM00535">
    <property type="entry name" value="RIBOc"/>
    <property type="match status" value="1"/>
</dbReference>
<dbReference type="InterPro" id="IPR000999">
    <property type="entry name" value="RNase_III_dom"/>
</dbReference>
<dbReference type="GO" id="GO:0005634">
    <property type="term" value="C:nucleus"/>
    <property type="evidence" value="ECO:0007669"/>
    <property type="project" value="TreeGrafter"/>
</dbReference>
<keyword evidence="1" id="KW-0378">Hydrolase</keyword>
<dbReference type="GO" id="GO:0030422">
    <property type="term" value="P:siRNA processing"/>
    <property type="evidence" value="ECO:0007669"/>
    <property type="project" value="TreeGrafter"/>
</dbReference>
<dbReference type="PANTHER" id="PTHR14950">
    <property type="entry name" value="DICER-RELATED"/>
    <property type="match status" value="1"/>
</dbReference>
<accession>A0A7I8ISX1</accession>
<dbReference type="Gene3D" id="1.10.1520.10">
    <property type="entry name" value="Ribonuclease III domain"/>
    <property type="match status" value="1"/>
</dbReference>
<evidence type="ECO:0000256" key="1">
    <source>
        <dbReference type="ARBA" id="ARBA00022801"/>
    </source>
</evidence>
<name>A0A7I8ISX1_SPIIN</name>
<feature type="domain" description="RNase III" evidence="2">
    <location>
        <begin position="29"/>
        <end position="212"/>
    </location>
</feature>
<dbReference type="SUPFAM" id="SSF69065">
    <property type="entry name" value="RNase III domain-like"/>
    <property type="match status" value="1"/>
</dbReference>
<dbReference type="PROSITE" id="PS00517">
    <property type="entry name" value="RNASE_3_1"/>
    <property type="match status" value="1"/>
</dbReference>
<evidence type="ECO:0000313" key="4">
    <source>
        <dbReference type="Proteomes" id="UP001189122"/>
    </source>
</evidence>
<evidence type="ECO:0000259" key="2">
    <source>
        <dbReference type="PROSITE" id="PS50142"/>
    </source>
</evidence>